<dbReference type="Pfam" id="PF10536">
    <property type="entry name" value="PMD"/>
    <property type="match status" value="1"/>
</dbReference>
<name>A0A2N9GC77_FAGSY</name>
<dbReference type="EMBL" id="OIVN01001746">
    <property type="protein sequence ID" value="SPC97202.1"/>
    <property type="molecule type" value="Genomic_DNA"/>
</dbReference>
<accession>A0A2N9GC77</accession>
<feature type="domain" description="Aminotransferase-like plant mobile" evidence="3">
    <location>
        <begin position="73"/>
        <end position="132"/>
    </location>
</feature>
<dbReference type="GO" id="GO:0010073">
    <property type="term" value="P:meristem maintenance"/>
    <property type="evidence" value="ECO:0007669"/>
    <property type="project" value="InterPro"/>
</dbReference>
<dbReference type="InterPro" id="IPR019557">
    <property type="entry name" value="AminoTfrase-like_pln_mobile"/>
</dbReference>
<dbReference type="InterPro" id="IPR044824">
    <property type="entry name" value="MAIN-like"/>
</dbReference>
<dbReference type="PANTHER" id="PTHR46033:SF65">
    <property type="entry name" value="AMINOTRANSFERASE-LIKE PLANT MOBILE DOMAIN-CONTAINING PROTEIN"/>
    <property type="match status" value="1"/>
</dbReference>
<feature type="region of interest" description="Disordered" evidence="2">
    <location>
        <begin position="640"/>
        <end position="679"/>
    </location>
</feature>
<dbReference type="AlphaFoldDB" id="A0A2N9GC77"/>
<proteinExistence type="predicted"/>
<keyword evidence="1" id="KW-0175">Coiled coil</keyword>
<organism evidence="4">
    <name type="scientific">Fagus sylvatica</name>
    <name type="common">Beechnut</name>
    <dbReference type="NCBI Taxonomy" id="28930"/>
    <lineage>
        <taxon>Eukaryota</taxon>
        <taxon>Viridiplantae</taxon>
        <taxon>Streptophyta</taxon>
        <taxon>Embryophyta</taxon>
        <taxon>Tracheophyta</taxon>
        <taxon>Spermatophyta</taxon>
        <taxon>Magnoliopsida</taxon>
        <taxon>eudicotyledons</taxon>
        <taxon>Gunneridae</taxon>
        <taxon>Pentapetalae</taxon>
        <taxon>rosids</taxon>
        <taxon>fabids</taxon>
        <taxon>Fagales</taxon>
        <taxon>Fagaceae</taxon>
        <taxon>Fagus</taxon>
    </lineage>
</organism>
<dbReference type="PANTHER" id="PTHR46033">
    <property type="entry name" value="PROTEIN MAIN-LIKE 2"/>
    <property type="match status" value="1"/>
</dbReference>
<evidence type="ECO:0000313" key="4">
    <source>
        <dbReference type="EMBL" id="SPC97202.1"/>
    </source>
</evidence>
<evidence type="ECO:0000256" key="1">
    <source>
        <dbReference type="SAM" id="Coils"/>
    </source>
</evidence>
<evidence type="ECO:0000259" key="3">
    <source>
        <dbReference type="Pfam" id="PF10536"/>
    </source>
</evidence>
<gene>
    <name evidence="4" type="ORF">FSB_LOCUS25084</name>
</gene>
<protein>
    <recommendedName>
        <fullName evidence="3">Aminotransferase-like plant mobile domain-containing protein</fullName>
    </recommendedName>
</protein>
<evidence type="ECO:0000256" key="2">
    <source>
        <dbReference type="SAM" id="MobiDB-lite"/>
    </source>
</evidence>
<feature type="region of interest" description="Disordered" evidence="2">
    <location>
        <begin position="728"/>
        <end position="747"/>
    </location>
</feature>
<reference evidence="4" key="1">
    <citation type="submission" date="2018-02" db="EMBL/GenBank/DDBJ databases">
        <authorList>
            <person name="Cohen D.B."/>
            <person name="Kent A.D."/>
        </authorList>
    </citation>
    <scope>NUCLEOTIDE SEQUENCE</scope>
</reference>
<sequence length="875" mass="98289">MWVESFFLILSEDLSPIFPYHAHFASIYQKKHMNWGEWDAFTTSVTWYKMTPSWFAWVARVALSKIDKWETLGISEAIRASKYEMPINPSLLTSLLCFWSPATYTFSFLEGYMTPTVFDVFALLGLRPMGATAHPFMAVGTSPEDDFLKGVLISLNEAKEGSWLVPPPNGSLTITCQLLDAWRMACLSIWLPSYWESSIESCSCSALSPSNHMGGLFGSFKCGPIPTSPQLLLNFILPSCHGLTEKPGCMLDFLKEKGIPSFPSCFKLFSDSSRRRSSEEFMPFEAKKYGSEDFRKFSSQGFFRGDSAWVACLQSRDLVVIRSNNASVEAYCPSLVARQFGLVQLLPVPPIWTKNTDWMARAIISKDEAKQITVLAREQITSFVFTPFSAPSLSFSPFHDWWKAYMANFNNEDDLIEALQGCCPEFLTYQLLDASIEHISSYVAPQPLQQISHSGVKIAGDSSSQKSATVEVSSDFLTNLVDIVTDRVDADHAEVAFDLRNRLMKCCQANLIQDAAFEKAKESVRSQAPPLMLLAPSEKLIKTTAKKPSAKKVKVIEVVPNPPILDVESLDEDLDDATTLSELTRKAKTQAEDVAKLAAAFKAKSEAEEAKRKRLEAEEEKKRQADKAEEERIAEIARKLEMKKKEKAQADQKRQQEFERKKKEEEMKKQEERKKEEEEVAKKKMEQVVPREAKLTKPIVVTPMVSTQQAVQSAVEVRPSVEAATSSIEAAAPLTPTKTSSASVPLEPPSDQLQAAIDQLKELLQKLVGLVLLDATLVDQFRRVARLLTTQSSVLSEAQEKRSRATSQEADHKYRVSKLQTYQLDLQAKTFELRSIDQKVKSLEAELQLWKSKRTQKCLELQTVHVESQGLVQEG</sequence>
<feature type="coiled-coil region" evidence="1">
    <location>
        <begin position="826"/>
        <end position="853"/>
    </location>
</feature>